<proteinExistence type="predicted"/>
<name>A0ABW4W2F4_9BACI</name>
<accession>A0ABW4W2F4</accession>
<dbReference type="GO" id="GO:0016746">
    <property type="term" value="F:acyltransferase activity"/>
    <property type="evidence" value="ECO:0007669"/>
    <property type="project" value="UniProtKB-KW"/>
</dbReference>
<evidence type="ECO:0000313" key="3">
    <source>
        <dbReference type="Proteomes" id="UP001597383"/>
    </source>
</evidence>
<feature type="domain" description="N-acetyltransferase" evidence="1">
    <location>
        <begin position="15"/>
        <end position="175"/>
    </location>
</feature>
<dbReference type="InterPro" id="IPR016181">
    <property type="entry name" value="Acyl_CoA_acyltransferase"/>
</dbReference>
<dbReference type="EC" id="2.3.-.-" evidence="2"/>
<organism evidence="2 3">
    <name type="scientific">Ornithinibacillus salinisoli</name>
    <dbReference type="NCBI Taxonomy" id="1848459"/>
    <lineage>
        <taxon>Bacteria</taxon>
        <taxon>Bacillati</taxon>
        <taxon>Bacillota</taxon>
        <taxon>Bacilli</taxon>
        <taxon>Bacillales</taxon>
        <taxon>Bacillaceae</taxon>
        <taxon>Ornithinibacillus</taxon>
    </lineage>
</organism>
<dbReference type="SUPFAM" id="SSF55729">
    <property type="entry name" value="Acyl-CoA N-acyltransferases (Nat)"/>
    <property type="match status" value="1"/>
</dbReference>
<dbReference type="Gene3D" id="3.40.630.30">
    <property type="match status" value="1"/>
</dbReference>
<dbReference type="PROSITE" id="PS51186">
    <property type="entry name" value="GNAT"/>
    <property type="match status" value="1"/>
</dbReference>
<dbReference type="RefSeq" id="WP_377557551.1">
    <property type="nucleotide sequence ID" value="NZ_JBHUHQ010000016.1"/>
</dbReference>
<dbReference type="EMBL" id="JBHUHQ010000016">
    <property type="protein sequence ID" value="MFD2044950.1"/>
    <property type="molecule type" value="Genomic_DNA"/>
</dbReference>
<keyword evidence="2" id="KW-0012">Acyltransferase</keyword>
<comment type="caution">
    <text evidence="2">The sequence shown here is derived from an EMBL/GenBank/DDBJ whole genome shotgun (WGS) entry which is preliminary data.</text>
</comment>
<reference evidence="3" key="1">
    <citation type="journal article" date="2019" name="Int. J. Syst. Evol. Microbiol.">
        <title>The Global Catalogue of Microorganisms (GCM) 10K type strain sequencing project: providing services to taxonomists for standard genome sequencing and annotation.</title>
        <authorList>
            <consortium name="The Broad Institute Genomics Platform"/>
            <consortium name="The Broad Institute Genome Sequencing Center for Infectious Disease"/>
            <person name="Wu L."/>
            <person name="Ma J."/>
        </authorList>
    </citation>
    <scope>NUCLEOTIDE SEQUENCE [LARGE SCALE GENOMIC DNA]</scope>
    <source>
        <strain evidence="3">R28</strain>
    </source>
</reference>
<dbReference type="Pfam" id="PF13302">
    <property type="entry name" value="Acetyltransf_3"/>
    <property type="match status" value="1"/>
</dbReference>
<sequence length="199" mass="22991">MINYLGTPKIETDRLILRKLELKDAQNIFDNWLSDKRVADNRISPAHKKVSETMERVAKIVSEYDSKECCYWGIVQKGNRELIGEIDLYNFDIATNNCEVSYSLGYNWWNHGYGTEALRVVVEFAFKHMNIHKISAAHNVDNPASGKIMRKVGMQQEGVIRHMIRNAKNQYKDCVVCGILQEDYIKNTASEQTFILNIE</sequence>
<dbReference type="InterPro" id="IPR051531">
    <property type="entry name" value="N-acetyltransferase"/>
</dbReference>
<dbReference type="Proteomes" id="UP001597383">
    <property type="component" value="Unassembled WGS sequence"/>
</dbReference>
<protein>
    <submittedName>
        <fullName evidence="2">GNAT family N-acetyltransferase</fullName>
        <ecNumber evidence="2">2.3.-.-</ecNumber>
    </submittedName>
</protein>
<dbReference type="InterPro" id="IPR000182">
    <property type="entry name" value="GNAT_dom"/>
</dbReference>
<keyword evidence="2" id="KW-0808">Transferase</keyword>
<dbReference type="PANTHER" id="PTHR43792:SF9">
    <property type="entry name" value="RIBOSOMAL-PROTEIN-ALANINE ACETYLTRANSFERASE"/>
    <property type="match status" value="1"/>
</dbReference>
<dbReference type="PANTHER" id="PTHR43792">
    <property type="entry name" value="GNAT FAMILY, PUTATIVE (AFU_ORTHOLOGUE AFUA_3G00765)-RELATED-RELATED"/>
    <property type="match status" value="1"/>
</dbReference>
<keyword evidence="3" id="KW-1185">Reference proteome</keyword>
<gene>
    <name evidence="2" type="ORF">ACFSJF_11770</name>
</gene>
<evidence type="ECO:0000259" key="1">
    <source>
        <dbReference type="PROSITE" id="PS51186"/>
    </source>
</evidence>
<evidence type="ECO:0000313" key="2">
    <source>
        <dbReference type="EMBL" id="MFD2044950.1"/>
    </source>
</evidence>